<dbReference type="InterPro" id="IPR009057">
    <property type="entry name" value="Homeodomain-like_sf"/>
</dbReference>
<dbReference type="Gene3D" id="1.10.357.10">
    <property type="entry name" value="Tetracycline Repressor, domain 2"/>
    <property type="match status" value="1"/>
</dbReference>
<dbReference type="AlphaFoldDB" id="A0A543F9W3"/>
<dbReference type="PANTHER" id="PTHR30055">
    <property type="entry name" value="HTH-TYPE TRANSCRIPTIONAL REGULATOR RUTR"/>
    <property type="match status" value="1"/>
</dbReference>
<dbReference type="EMBL" id="VFPG01000001">
    <property type="protein sequence ID" value="TQM30617.1"/>
    <property type="molecule type" value="Genomic_DNA"/>
</dbReference>
<evidence type="ECO:0000313" key="8">
    <source>
        <dbReference type="Proteomes" id="UP000316331"/>
    </source>
</evidence>
<feature type="region of interest" description="Disordered" evidence="5">
    <location>
        <begin position="191"/>
        <end position="210"/>
    </location>
</feature>
<dbReference type="InterPro" id="IPR001647">
    <property type="entry name" value="HTH_TetR"/>
</dbReference>
<dbReference type="PROSITE" id="PS50977">
    <property type="entry name" value="HTH_TETR_2"/>
    <property type="match status" value="1"/>
</dbReference>
<dbReference type="PANTHER" id="PTHR30055:SF234">
    <property type="entry name" value="HTH-TYPE TRANSCRIPTIONAL REGULATOR BETI"/>
    <property type="match status" value="1"/>
</dbReference>
<evidence type="ECO:0000256" key="2">
    <source>
        <dbReference type="ARBA" id="ARBA00023125"/>
    </source>
</evidence>
<keyword evidence="2 4" id="KW-0238">DNA-binding</keyword>
<sequence>MLGESIRDRKAERREATRREILDAAWTLAREHGLAQLTLRAVATEVGMRAPSLYTHFPSKNAIYDAMYGQAWSECEAISQRVYDGLPASPRPLMRALARNFFDFSVADLPRYQLMNQRTLPGFEPSEQTYAVAERVLRMLLDRLADIGVTDRGDIEIWMALVAGLVDQQLANDPGGDSRRRLLDRAVDMWSDGVGLPEDNEKPRTSRRSR</sequence>
<accession>A0A543F9W3</accession>
<dbReference type="RefSeq" id="WP_185756996.1">
    <property type="nucleotide sequence ID" value="NZ_VFPG01000001.1"/>
</dbReference>
<evidence type="ECO:0000256" key="1">
    <source>
        <dbReference type="ARBA" id="ARBA00023015"/>
    </source>
</evidence>
<feature type="DNA-binding region" description="H-T-H motif" evidence="4">
    <location>
        <begin position="38"/>
        <end position="57"/>
    </location>
</feature>
<dbReference type="SUPFAM" id="SSF46689">
    <property type="entry name" value="Homeodomain-like"/>
    <property type="match status" value="1"/>
</dbReference>
<evidence type="ECO:0000256" key="4">
    <source>
        <dbReference type="PROSITE-ProRule" id="PRU00335"/>
    </source>
</evidence>
<dbReference type="InterPro" id="IPR036271">
    <property type="entry name" value="Tet_transcr_reg_TetR-rel_C_sf"/>
</dbReference>
<proteinExistence type="predicted"/>
<dbReference type="PRINTS" id="PR00455">
    <property type="entry name" value="HTHTETR"/>
</dbReference>
<evidence type="ECO:0000313" key="7">
    <source>
        <dbReference type="EMBL" id="TQM30617.1"/>
    </source>
</evidence>
<feature type="domain" description="HTH tetR-type" evidence="6">
    <location>
        <begin position="15"/>
        <end position="75"/>
    </location>
</feature>
<reference evidence="7 8" key="1">
    <citation type="submission" date="2019-06" db="EMBL/GenBank/DDBJ databases">
        <title>Sequencing the genomes of 1000 actinobacteria strains.</title>
        <authorList>
            <person name="Klenk H.-P."/>
        </authorList>
    </citation>
    <scope>NUCLEOTIDE SEQUENCE [LARGE SCALE GENOMIC DNA]</scope>
    <source>
        <strain evidence="7 8">DSM 103495</strain>
    </source>
</reference>
<keyword evidence="3" id="KW-0804">Transcription</keyword>
<protein>
    <submittedName>
        <fullName evidence="7">TetR family transcriptional regulator</fullName>
    </submittedName>
</protein>
<comment type="caution">
    <text evidence="7">The sequence shown here is derived from an EMBL/GenBank/DDBJ whole genome shotgun (WGS) entry which is preliminary data.</text>
</comment>
<dbReference type="GO" id="GO:0003700">
    <property type="term" value="F:DNA-binding transcription factor activity"/>
    <property type="evidence" value="ECO:0007669"/>
    <property type="project" value="TreeGrafter"/>
</dbReference>
<evidence type="ECO:0000256" key="3">
    <source>
        <dbReference type="ARBA" id="ARBA00023163"/>
    </source>
</evidence>
<keyword evidence="8" id="KW-1185">Reference proteome</keyword>
<evidence type="ECO:0000256" key="5">
    <source>
        <dbReference type="SAM" id="MobiDB-lite"/>
    </source>
</evidence>
<organism evidence="7 8">
    <name type="scientific">Nocardia bhagyanarayanae</name>
    <dbReference type="NCBI Taxonomy" id="1215925"/>
    <lineage>
        <taxon>Bacteria</taxon>
        <taxon>Bacillati</taxon>
        <taxon>Actinomycetota</taxon>
        <taxon>Actinomycetes</taxon>
        <taxon>Mycobacteriales</taxon>
        <taxon>Nocardiaceae</taxon>
        <taxon>Nocardia</taxon>
    </lineage>
</organism>
<name>A0A543F9W3_9NOCA</name>
<dbReference type="GO" id="GO:0000976">
    <property type="term" value="F:transcription cis-regulatory region binding"/>
    <property type="evidence" value="ECO:0007669"/>
    <property type="project" value="TreeGrafter"/>
</dbReference>
<keyword evidence="1" id="KW-0805">Transcription regulation</keyword>
<dbReference type="Proteomes" id="UP000316331">
    <property type="component" value="Unassembled WGS sequence"/>
</dbReference>
<dbReference type="InterPro" id="IPR050109">
    <property type="entry name" value="HTH-type_TetR-like_transc_reg"/>
</dbReference>
<evidence type="ECO:0000259" key="6">
    <source>
        <dbReference type="PROSITE" id="PS50977"/>
    </source>
</evidence>
<dbReference type="Pfam" id="PF00440">
    <property type="entry name" value="TetR_N"/>
    <property type="match status" value="1"/>
</dbReference>
<dbReference type="SUPFAM" id="SSF48498">
    <property type="entry name" value="Tetracyclin repressor-like, C-terminal domain"/>
    <property type="match status" value="1"/>
</dbReference>
<gene>
    <name evidence="7" type="ORF">FB390_2251</name>
</gene>